<evidence type="ECO:0000256" key="12">
    <source>
        <dbReference type="ARBA" id="ARBA00023180"/>
    </source>
</evidence>
<evidence type="ECO:0000256" key="11">
    <source>
        <dbReference type="ARBA" id="ARBA00023157"/>
    </source>
</evidence>
<dbReference type="EMBL" id="JAGTTL010000298">
    <property type="protein sequence ID" value="KAK6290790.1"/>
    <property type="molecule type" value="Genomic_DNA"/>
</dbReference>
<evidence type="ECO:0000256" key="4">
    <source>
        <dbReference type="ARBA" id="ARBA00022511"/>
    </source>
</evidence>
<keyword evidence="12" id="KW-0325">Glycoprotein</keyword>
<evidence type="ECO:0000256" key="2">
    <source>
        <dbReference type="ARBA" id="ARBA00004531"/>
    </source>
</evidence>
<evidence type="ECO:0000256" key="1">
    <source>
        <dbReference type="ARBA" id="ARBA00004402"/>
    </source>
</evidence>
<evidence type="ECO:0000313" key="15">
    <source>
        <dbReference type="Proteomes" id="UP001356427"/>
    </source>
</evidence>
<evidence type="ECO:0000256" key="7">
    <source>
        <dbReference type="ARBA" id="ARBA00022870"/>
    </source>
</evidence>
<keyword evidence="7" id="KW-1043">Host membrane</keyword>
<keyword evidence="4" id="KW-1032">Host cell membrane</keyword>
<keyword evidence="6" id="KW-0812">Transmembrane</keyword>
<comment type="subcellular location">
    <subcellularLocation>
        <location evidence="1">Host cell membrane</location>
        <topology evidence="1">Single-pass type I membrane protein</topology>
    </subcellularLocation>
    <subcellularLocation>
        <location evidence="2">Host endomembrane system</location>
        <topology evidence="2">Peripheral membrane protein</topology>
    </subcellularLocation>
    <subcellularLocation>
        <location evidence="3">Virion membrane</location>
        <topology evidence="3">Single-pass type I membrane protein</topology>
    </subcellularLocation>
</comment>
<keyword evidence="5" id="KW-0945">Host-virus interaction</keyword>
<organism evidence="14 15">
    <name type="scientific">Coregonus suidteri</name>
    <dbReference type="NCBI Taxonomy" id="861788"/>
    <lineage>
        <taxon>Eukaryota</taxon>
        <taxon>Metazoa</taxon>
        <taxon>Chordata</taxon>
        <taxon>Craniata</taxon>
        <taxon>Vertebrata</taxon>
        <taxon>Euteleostomi</taxon>
        <taxon>Actinopterygii</taxon>
        <taxon>Neopterygii</taxon>
        <taxon>Teleostei</taxon>
        <taxon>Protacanthopterygii</taxon>
        <taxon>Salmoniformes</taxon>
        <taxon>Salmonidae</taxon>
        <taxon>Coregoninae</taxon>
        <taxon>Coregonus</taxon>
    </lineage>
</organism>
<keyword evidence="10" id="KW-0564">Palmitate</keyword>
<dbReference type="PANTHER" id="PTHR10424">
    <property type="entry name" value="VIRAL ENVELOPE PROTEIN"/>
    <property type="match status" value="1"/>
</dbReference>
<keyword evidence="11" id="KW-1015">Disulfide bond</keyword>
<evidence type="ECO:0000256" key="3">
    <source>
        <dbReference type="ARBA" id="ARBA00004563"/>
    </source>
</evidence>
<keyword evidence="8" id="KW-1133">Transmembrane helix</keyword>
<protein>
    <submittedName>
        <fullName evidence="14">Uncharacterized protein</fullName>
    </submittedName>
</protein>
<evidence type="ECO:0000256" key="13">
    <source>
        <dbReference type="ARBA" id="ARBA00023288"/>
    </source>
</evidence>
<accession>A0AAN8KKQ8</accession>
<dbReference type="PANTHER" id="PTHR10424:SF81">
    <property type="entry name" value="ERVV2 PROTEIN"/>
    <property type="match status" value="1"/>
</dbReference>
<comment type="caution">
    <text evidence="14">The sequence shown here is derived from an EMBL/GenBank/DDBJ whole genome shotgun (WGS) entry which is preliminary data.</text>
</comment>
<keyword evidence="15" id="KW-1185">Reference proteome</keyword>
<dbReference type="AlphaFoldDB" id="A0AAN8KKQ8"/>
<evidence type="ECO:0000256" key="8">
    <source>
        <dbReference type="ARBA" id="ARBA00022989"/>
    </source>
</evidence>
<gene>
    <name evidence="14" type="ORF">J4Q44_G00388110</name>
</gene>
<keyword evidence="9" id="KW-0472">Membrane</keyword>
<reference evidence="14 15" key="1">
    <citation type="submission" date="2021-04" db="EMBL/GenBank/DDBJ databases">
        <authorList>
            <person name="De Guttry C."/>
            <person name="Zahm M."/>
            <person name="Klopp C."/>
            <person name="Cabau C."/>
            <person name="Louis A."/>
            <person name="Berthelot C."/>
            <person name="Parey E."/>
            <person name="Roest Crollius H."/>
            <person name="Montfort J."/>
            <person name="Robinson-Rechavi M."/>
            <person name="Bucao C."/>
            <person name="Bouchez O."/>
            <person name="Gislard M."/>
            <person name="Lluch J."/>
            <person name="Milhes M."/>
            <person name="Lampietro C."/>
            <person name="Lopez Roques C."/>
            <person name="Donnadieu C."/>
            <person name="Braasch I."/>
            <person name="Desvignes T."/>
            <person name="Postlethwait J."/>
            <person name="Bobe J."/>
            <person name="Wedekind C."/>
            <person name="Guiguen Y."/>
        </authorList>
    </citation>
    <scope>NUCLEOTIDE SEQUENCE [LARGE SCALE GENOMIC DNA]</scope>
    <source>
        <strain evidence="14">Cs_M1</strain>
        <tissue evidence="14">Blood</tissue>
    </source>
</reference>
<evidence type="ECO:0000256" key="6">
    <source>
        <dbReference type="ARBA" id="ARBA00022692"/>
    </source>
</evidence>
<name>A0AAN8KKQ8_9TELE</name>
<evidence type="ECO:0000256" key="5">
    <source>
        <dbReference type="ARBA" id="ARBA00022581"/>
    </source>
</evidence>
<evidence type="ECO:0000256" key="10">
    <source>
        <dbReference type="ARBA" id="ARBA00023139"/>
    </source>
</evidence>
<dbReference type="Gene3D" id="1.10.287.210">
    <property type="match status" value="1"/>
</dbReference>
<proteinExistence type="predicted"/>
<dbReference type="InterPro" id="IPR018154">
    <property type="entry name" value="TLV/ENV_coat_polyprotein"/>
</dbReference>
<feature type="non-terminal residue" evidence="14">
    <location>
        <position position="92"/>
    </location>
</feature>
<dbReference type="SUPFAM" id="SSF58069">
    <property type="entry name" value="Virus ectodomain"/>
    <property type="match status" value="1"/>
</dbReference>
<keyword evidence="13" id="KW-0449">Lipoprotein</keyword>
<evidence type="ECO:0000313" key="14">
    <source>
        <dbReference type="EMBL" id="KAK6290790.1"/>
    </source>
</evidence>
<dbReference type="Proteomes" id="UP001356427">
    <property type="component" value="Unassembled WGS sequence"/>
</dbReference>
<evidence type="ECO:0000256" key="9">
    <source>
        <dbReference type="ARBA" id="ARBA00023136"/>
    </source>
</evidence>
<sequence>MKGSFDGIGVPREVPEQFKARNQIAVEFESSIFWWSTINKNVDWINYIYYNQQRFINHTRDAIKGLDEQTAATSLMTWQNRIALDMLLAERG</sequence>